<dbReference type="Gene3D" id="3.90.190.10">
    <property type="entry name" value="Protein tyrosine phosphatase superfamily"/>
    <property type="match status" value="1"/>
</dbReference>
<evidence type="ECO:0000313" key="3">
    <source>
        <dbReference type="Proteomes" id="UP000683360"/>
    </source>
</evidence>
<name>A0A8S3RY32_MYTED</name>
<dbReference type="PANTHER" id="PTHR33480">
    <property type="entry name" value="SET DOMAIN-CONTAINING PROTEIN-RELATED"/>
    <property type="match status" value="1"/>
</dbReference>
<dbReference type="PANTHER" id="PTHR33480:SF1">
    <property type="entry name" value="TYR RECOMBINASE DOMAIN-CONTAINING PROTEIN"/>
    <property type="match status" value="1"/>
</dbReference>
<evidence type="ECO:0000313" key="2">
    <source>
        <dbReference type="EMBL" id="CAG2209685.1"/>
    </source>
</evidence>
<sequence>MPKRRRKTEVQENQELKTEQSHNLVWAKIIGSPVLWPSKEISGSNKVYILCDHAELESKSSIPFDRESYERNRKQGIDVLKRKGLKNTLSDFLQDCEAIMKLFTDKKSKVSKKSNEVQERHIPLSRKHKLDANGADMNTCDAEVTIKNTHKSKKADVNTCDAEVEVNNTHKSKKADVNTCDAEVEVNNIHKTDVNTCDAEVEVNNIHKSKKADVNTCDAEVEVNNTHKSKEADVNTCDAEVEVNNIHKSKKADVNTCDAEVEVNNTHKSKKADVNTCDAEVEVNNIHKSKKADVNTCDAESKKADVNTCDAEVEVNNIHKSKKADVNTCDAEVEVNNIHKSKKADVNTCDAEVEVNNTHKSKEADVNTCDAEVEVNNIHKSKKQIVKEADVNTCDAEVEVNNIHKSKKADVNTCDAEVEVNNTHKSKKADVNTCDAEVEVNNTHKSKKADVNTCDAEVEVNNIHKSKKADVNTCDAEVEVNNTHKSKKADVNTCDAEVEVNNIHKTDVNTCDAEVEVNNTHKSKKADVNTCDAEEEVDMNTQNANQADIEPMELDFVEYMLKDKDLLKVMEEIDELEGIDISSNFSEIMEQYEDTYDEDDNCSDIIPVLPLPQLDKTDTEAVLLLDQTNTETVPQLNERDDTGTVTQLDKTDTKTVPSLDNIITSLESEDEILNFEEKDILRDVNNQIFIRKVLKSNEQKTNQKKKGMRVYNSYHACFYCSKLFMHILPHLRKKHKIKKPAENNLRALGDDKHNNIVLEEKKGELLLSRRPKKDFKASDYGPCPHCKEWLLKTVIPRHQVKCKIKKTETKLTKKELIYQSDMMTGRYQSSASKGLQKVINNMRADDVGKIAQKDELILGLGETWFHRNVNNKYKRGNYTSGRMRLSAKLLMEMKKITENQSSLQSIEASSNLKENDKTTMWHFLTPVNFDIIAEAALKVAKPEDDDNMEELNAPSNAIKLGYDIMRMINIKLGISLRRSYERDIVNKCYDLLTLFRNEWNDKVKRKASSVLIDRALTKTGTSGLPSPDDVKKLTDHLTNALKNLKLNENADGFTRASNLLQARLLLYNKRRSGEIDCISLQNYANRSAEMNDIDKSMATGLSDFEKHILETQQLLMVRGKRSRPVPVIIPQDCNRILEWISSKNVREKAGIQSSNNYLFASKGSQPIRSYESLKKVAGELTLAHPELLTSVTMRKYTATLSQVWNLNENELQWLCSHLGHTKKVHLGHYRQMSGYIERVEISKLLMIEDLQKADIYKGKSLEDVSFEDIIGDTADSETDPTIDGGKHGKVKDSSSDGGNVNNFEFEDDTDATKTNTKRTSNRKKWSEEELKELKQYFGKHLINKTVPGKSEWTSVLKKSQKCNGALFLRTGPLIAIVRNQDEFPCTIAMMPDNILLNVNQDVVTFDHSRVILKKHPPEEDSDYINASFIDLAHYAELRILFLKLAQSGELCILFLKLAHYAELRILFLKLAHYALRILFLKLAQSGELCILFLKLAQSGELRILFLNCTIWRAFYLIFEASTQSGELCILFLKLAQSGELCILFLKLAQSGELSILF</sequence>
<gene>
    <name evidence="2" type="ORF">MEDL_23800</name>
</gene>
<organism evidence="2 3">
    <name type="scientific">Mytilus edulis</name>
    <name type="common">Blue mussel</name>
    <dbReference type="NCBI Taxonomy" id="6550"/>
    <lineage>
        <taxon>Eukaryota</taxon>
        <taxon>Metazoa</taxon>
        <taxon>Spiralia</taxon>
        <taxon>Lophotrochozoa</taxon>
        <taxon>Mollusca</taxon>
        <taxon>Bivalvia</taxon>
        <taxon>Autobranchia</taxon>
        <taxon>Pteriomorphia</taxon>
        <taxon>Mytilida</taxon>
        <taxon>Mytiloidea</taxon>
        <taxon>Mytilidae</taxon>
        <taxon>Mytilinae</taxon>
        <taxon>Mytilus</taxon>
    </lineage>
</organism>
<dbReference type="Proteomes" id="UP000683360">
    <property type="component" value="Unassembled WGS sequence"/>
</dbReference>
<dbReference type="OrthoDB" id="10055248at2759"/>
<feature type="region of interest" description="Disordered" evidence="1">
    <location>
        <begin position="1275"/>
        <end position="1325"/>
    </location>
</feature>
<proteinExistence type="predicted"/>
<evidence type="ECO:0000256" key="1">
    <source>
        <dbReference type="SAM" id="MobiDB-lite"/>
    </source>
</evidence>
<keyword evidence="3" id="KW-1185">Reference proteome</keyword>
<accession>A0A8S3RY32</accession>
<reference evidence="2" key="1">
    <citation type="submission" date="2021-03" db="EMBL/GenBank/DDBJ databases">
        <authorList>
            <person name="Bekaert M."/>
        </authorList>
    </citation>
    <scope>NUCLEOTIDE SEQUENCE</scope>
</reference>
<protein>
    <submittedName>
        <fullName evidence="2">Uncharacterized protein</fullName>
    </submittedName>
</protein>
<dbReference type="InterPro" id="IPR029021">
    <property type="entry name" value="Prot-tyrosine_phosphatase-like"/>
</dbReference>
<feature type="compositionally biased region" description="Basic and acidic residues" evidence="1">
    <location>
        <begin position="1284"/>
        <end position="1294"/>
    </location>
</feature>
<dbReference type="SUPFAM" id="SSF52799">
    <property type="entry name" value="(Phosphotyrosine protein) phosphatases II"/>
    <property type="match status" value="1"/>
</dbReference>
<comment type="caution">
    <text evidence="2">The sequence shown here is derived from an EMBL/GenBank/DDBJ whole genome shotgun (WGS) entry which is preliminary data.</text>
</comment>
<dbReference type="EMBL" id="CAJPWZ010001208">
    <property type="protein sequence ID" value="CAG2209685.1"/>
    <property type="molecule type" value="Genomic_DNA"/>
</dbReference>